<organism evidence="1 2">
    <name type="scientific">Vanilla planifolia</name>
    <name type="common">Vanilla</name>
    <dbReference type="NCBI Taxonomy" id="51239"/>
    <lineage>
        <taxon>Eukaryota</taxon>
        <taxon>Viridiplantae</taxon>
        <taxon>Streptophyta</taxon>
        <taxon>Embryophyta</taxon>
        <taxon>Tracheophyta</taxon>
        <taxon>Spermatophyta</taxon>
        <taxon>Magnoliopsida</taxon>
        <taxon>Liliopsida</taxon>
        <taxon>Asparagales</taxon>
        <taxon>Orchidaceae</taxon>
        <taxon>Vanilloideae</taxon>
        <taxon>Vanilleae</taxon>
        <taxon>Vanilla</taxon>
    </lineage>
</organism>
<evidence type="ECO:0000313" key="1">
    <source>
        <dbReference type="EMBL" id="KAG0469988.1"/>
    </source>
</evidence>
<dbReference type="AlphaFoldDB" id="A0A835UQB8"/>
<dbReference type="EMBL" id="JADCNL010000008">
    <property type="protein sequence ID" value="KAG0469988.1"/>
    <property type="molecule type" value="Genomic_DNA"/>
</dbReference>
<protein>
    <submittedName>
        <fullName evidence="1">Uncharacterized protein</fullName>
    </submittedName>
</protein>
<dbReference type="OrthoDB" id="120976at2759"/>
<proteinExistence type="predicted"/>
<sequence>MALDPSFSEAALLEIVAAKIIQVAREDRSKNEVLALLEKMNGKVDSLSATLGMMKSWFYQRPIFKSIVPFTIGLACIDSADNGRLTRQAYSV</sequence>
<keyword evidence="2" id="KW-1185">Reference proteome</keyword>
<reference evidence="1 2" key="1">
    <citation type="journal article" date="2020" name="Nat. Food">
        <title>A phased Vanilla planifolia genome enables genetic improvement of flavour and production.</title>
        <authorList>
            <person name="Hasing T."/>
            <person name="Tang H."/>
            <person name="Brym M."/>
            <person name="Khazi F."/>
            <person name="Huang T."/>
            <person name="Chambers A.H."/>
        </authorList>
    </citation>
    <scope>NUCLEOTIDE SEQUENCE [LARGE SCALE GENOMIC DNA]</scope>
    <source>
        <tissue evidence="1">Leaf</tissue>
    </source>
</reference>
<dbReference type="Proteomes" id="UP000636800">
    <property type="component" value="Unassembled WGS sequence"/>
</dbReference>
<accession>A0A835UQB8</accession>
<gene>
    <name evidence="1" type="ORF">HPP92_016688</name>
</gene>
<evidence type="ECO:0000313" key="2">
    <source>
        <dbReference type="Proteomes" id="UP000636800"/>
    </source>
</evidence>
<name>A0A835UQB8_VANPL</name>
<comment type="caution">
    <text evidence="1">The sequence shown here is derived from an EMBL/GenBank/DDBJ whole genome shotgun (WGS) entry which is preliminary data.</text>
</comment>